<dbReference type="Gene3D" id="3.20.110.10">
    <property type="entry name" value="Glycoside hydrolase 38, N terminal domain"/>
    <property type="match status" value="1"/>
</dbReference>
<dbReference type="GO" id="GO:0004559">
    <property type="term" value="F:alpha-mannosidase activity"/>
    <property type="evidence" value="ECO:0007669"/>
    <property type="project" value="InterPro"/>
</dbReference>
<evidence type="ECO:0000256" key="5">
    <source>
        <dbReference type="SAM" id="MobiDB-lite"/>
    </source>
</evidence>
<evidence type="ECO:0000256" key="4">
    <source>
        <dbReference type="ARBA" id="ARBA00023295"/>
    </source>
</evidence>
<keyword evidence="3" id="KW-0378">Hydrolase</keyword>
<dbReference type="SUPFAM" id="SSF88713">
    <property type="entry name" value="Glycoside hydrolase/deacetylase"/>
    <property type="match status" value="1"/>
</dbReference>
<dbReference type="InterPro" id="IPR041147">
    <property type="entry name" value="GH38_C"/>
</dbReference>
<feature type="region of interest" description="Disordered" evidence="5">
    <location>
        <begin position="747"/>
        <end position="768"/>
    </location>
</feature>
<dbReference type="InterPro" id="IPR000602">
    <property type="entry name" value="Glyco_hydro_38_N"/>
</dbReference>
<dbReference type="Gene3D" id="2.60.40.2220">
    <property type="match status" value="1"/>
</dbReference>
<evidence type="ECO:0000259" key="6">
    <source>
        <dbReference type="SMART" id="SM00872"/>
    </source>
</evidence>
<dbReference type="InterPro" id="IPR037094">
    <property type="entry name" value="Glyco_hydro_38_cen_sf"/>
</dbReference>
<keyword evidence="8" id="KW-1185">Reference proteome</keyword>
<gene>
    <name evidence="7" type="ORF">FFV09_04550</name>
</gene>
<dbReference type="Pfam" id="PF07748">
    <property type="entry name" value="Glyco_hydro_38C"/>
    <property type="match status" value="1"/>
</dbReference>
<dbReference type="PANTHER" id="PTHR46017:SF1">
    <property type="entry name" value="ALPHA-MANNOSIDASE 2C1"/>
    <property type="match status" value="1"/>
</dbReference>
<dbReference type="PANTHER" id="PTHR46017">
    <property type="entry name" value="ALPHA-MANNOSIDASE 2C1"/>
    <property type="match status" value="1"/>
</dbReference>
<dbReference type="GO" id="GO:0006013">
    <property type="term" value="P:mannose metabolic process"/>
    <property type="evidence" value="ECO:0007669"/>
    <property type="project" value="InterPro"/>
</dbReference>
<dbReference type="SUPFAM" id="SSF74650">
    <property type="entry name" value="Galactose mutarotase-like"/>
    <property type="match status" value="1"/>
</dbReference>
<accession>A0A4Y6UV25</accession>
<dbReference type="RefSeq" id="WP_141446577.1">
    <property type="nucleotide sequence ID" value="NZ_CP041217.1"/>
</dbReference>
<dbReference type="KEGG" id="saca:FFV09_04550"/>
<dbReference type="SMART" id="SM00872">
    <property type="entry name" value="Alpha-mann_mid"/>
    <property type="match status" value="1"/>
</dbReference>
<dbReference type="EMBL" id="CP041217">
    <property type="protein sequence ID" value="QDH20191.1"/>
    <property type="molecule type" value="Genomic_DNA"/>
</dbReference>
<dbReference type="InterPro" id="IPR011330">
    <property type="entry name" value="Glyco_hydro/deAcase_b/a-brl"/>
</dbReference>
<proteinExistence type="inferred from homology"/>
<keyword evidence="4" id="KW-0326">Glycosidase</keyword>
<evidence type="ECO:0000256" key="2">
    <source>
        <dbReference type="ARBA" id="ARBA00022723"/>
    </source>
</evidence>
<comment type="similarity">
    <text evidence="1">Belongs to the glycosyl hydrolase 38 family.</text>
</comment>
<dbReference type="OrthoDB" id="9772207at2"/>
<dbReference type="GO" id="GO:0046872">
    <property type="term" value="F:metal ion binding"/>
    <property type="evidence" value="ECO:0007669"/>
    <property type="project" value="UniProtKB-KW"/>
</dbReference>
<dbReference type="GO" id="GO:0009313">
    <property type="term" value="P:oligosaccharide catabolic process"/>
    <property type="evidence" value="ECO:0007669"/>
    <property type="project" value="TreeGrafter"/>
</dbReference>
<dbReference type="InterPro" id="IPR015341">
    <property type="entry name" value="Glyco_hydro_38_cen"/>
</dbReference>
<dbReference type="InterPro" id="IPR027291">
    <property type="entry name" value="Glyco_hydro_38_N_sf"/>
</dbReference>
<dbReference type="Gene3D" id="2.70.98.30">
    <property type="entry name" value="Golgi alpha-mannosidase II, domain 4"/>
    <property type="match status" value="1"/>
</dbReference>
<dbReference type="InterPro" id="IPR011013">
    <property type="entry name" value="Gal_mutarotase_sf_dom"/>
</dbReference>
<dbReference type="FunFam" id="2.70.98.30:FF:000001">
    <property type="entry name" value="alpha-mannosidase 2C1 isoform X2"/>
    <property type="match status" value="1"/>
</dbReference>
<dbReference type="AlphaFoldDB" id="A0A4Y6UV25"/>
<dbReference type="InterPro" id="IPR011682">
    <property type="entry name" value="Glyco_hydro_38_C"/>
</dbReference>
<evidence type="ECO:0000256" key="3">
    <source>
        <dbReference type="ARBA" id="ARBA00022801"/>
    </source>
</evidence>
<name>A0A4Y6UV25_SACBS</name>
<dbReference type="Pfam" id="PF17677">
    <property type="entry name" value="Glyco_hydro38C2"/>
    <property type="match status" value="1"/>
</dbReference>
<feature type="domain" description="Glycoside hydrolase family 38 central" evidence="6">
    <location>
        <begin position="496"/>
        <end position="622"/>
    </location>
</feature>
<protein>
    <submittedName>
        <fullName evidence="7">Alpha-mannosidase</fullName>
    </submittedName>
</protein>
<dbReference type="InterPro" id="IPR028995">
    <property type="entry name" value="Glyco_hydro_57/38_cen_sf"/>
</dbReference>
<reference evidence="7 8" key="1">
    <citation type="submission" date="2019-06" db="EMBL/GenBank/DDBJ databases">
        <title>Saccharibacillus brassicae sp. nov., an endophytic bacterium isolated from Chinese cabbage seeds (Brassica pekinensis).</title>
        <authorList>
            <person name="Jiang L."/>
            <person name="Lee J."/>
            <person name="Kim S.W."/>
        </authorList>
    </citation>
    <scope>NUCLEOTIDE SEQUENCE [LARGE SCALE GENOMIC DNA]</scope>
    <source>
        <strain evidence="8">KCTC 43072 / ATSA2</strain>
    </source>
</reference>
<dbReference type="Pfam" id="PF09261">
    <property type="entry name" value="Alpha-mann_mid"/>
    <property type="match status" value="1"/>
</dbReference>
<dbReference type="FunFam" id="3.20.110.10:FF:000002">
    <property type="entry name" value="alpha-mannosidase 2C1 isoform X1"/>
    <property type="match status" value="1"/>
</dbReference>
<evidence type="ECO:0000313" key="8">
    <source>
        <dbReference type="Proteomes" id="UP000316968"/>
    </source>
</evidence>
<evidence type="ECO:0000313" key="7">
    <source>
        <dbReference type="EMBL" id="QDH20191.1"/>
    </source>
</evidence>
<dbReference type="Proteomes" id="UP000316968">
    <property type="component" value="Chromosome"/>
</dbReference>
<sequence>MQRLNRFIHELSQRQWLRQEELKSWDITRSTYGLPGQYTGVEPYPQGKELNPFPSKNGTTYFFRAKLELPADWNADTAGLIFDSGGEGLLRVNGASYQGIDDNHTYATLDLKHVGRTPELEIEMFDIIPEPHDPLNRQATIKPPITSIRSLLVLPNEPVRSLMYTVTVVRDSAALLPDTDFRRVRLMEALHGAMDAFTGLNEADVREGAAVSNIEQQLRTRTLEIGGNNAEGREIMVGQSHIDIAWLWPVRETVRKTSRTFSSVDTLMREYPDYLYTQSQPILFDFLKQNDPELYERVKARIREGRWELVGGMWVEPDLNIPSGESLMRQMLYGQRFYQEEFGKISRIEWLPDTFGYCASLPQILKHGGVDYFMTTKLNWNDTNVFPYDLFHWVGIDGTPILSYLNHGVNEHTHPKDVHEHWQSYRQKDKHPEQMLLYGHGDGGGGVTREMLEYIDRAELMVGQPSSRYGTAAEFFDGIRQAEPELPVWRGDLYLELHRGTYTTHAYNKRANRKAEVLYREAELWNVLAAGADEIVGMEALEIAHTAESDGEVPAGLGEAGRGELLSLGADGTLPALRTHAGYGEALESLHRGWKLILLNQFHDIIPGSAITETYETSDAEYAEVFAEGSRSLDIGTQSLTERIHTEGEGTPYVIFNSLGWNRFASVTIEQAAGQEAYDSAGEPLEADYDEGSASLTVYVPHIPSLGYTTIWLREAGSGEGVAAGAGAGEQSASSLREAADASALSAESEFPAATKSSVSDRPDADLPDLALPAQSAIAPHAGLAAEDGFPDVWETPHYTLTFNDRGEIVSLIDKQAEREVIRPGEAANVFQFFHDRPTQWDAWDIDPRFEQQPAGAAELLERSVVTSGGVRDVLRFRWKLGESIIEQDLILYKYDRRIDFKTHVSWHEAHKLLKVAFPVDVLAEKATYEIPFGSLERPTHRNTSWEQAQFEVCGHRFADVSERGYGVSLLNDCKYGYDIQGSTIRLSLLRAPKWPDTQADLGEHDFTYSLYPHAGSWVDADTVQAAAALNQELPVVRTTAHAGHLPPSMSLIIFTGEHVILDTVKPAEDGTGIIVRMYESAGGRETVGLNWRHLFERAFLSGALEEDGEELELLENAAVWLTFKPYEIKTVKLIRRS</sequence>
<dbReference type="Pfam" id="PF01074">
    <property type="entry name" value="Glyco_hydro_38N"/>
    <property type="match status" value="1"/>
</dbReference>
<keyword evidence="2" id="KW-0479">Metal-binding</keyword>
<dbReference type="GO" id="GO:0030246">
    <property type="term" value="F:carbohydrate binding"/>
    <property type="evidence" value="ECO:0007669"/>
    <property type="project" value="InterPro"/>
</dbReference>
<dbReference type="Gene3D" id="1.20.1270.50">
    <property type="entry name" value="Glycoside hydrolase family 38, central domain"/>
    <property type="match status" value="1"/>
</dbReference>
<evidence type="ECO:0000256" key="1">
    <source>
        <dbReference type="ARBA" id="ARBA00009792"/>
    </source>
</evidence>
<dbReference type="CDD" id="cd10789">
    <property type="entry name" value="GH38N_AMII_ER_cytosolic"/>
    <property type="match status" value="1"/>
</dbReference>
<dbReference type="SUPFAM" id="SSF88688">
    <property type="entry name" value="Families 57/38 glycoside transferase middle domain"/>
    <property type="match status" value="1"/>
</dbReference>
<organism evidence="7 8">
    <name type="scientific">Saccharibacillus brassicae</name>
    <dbReference type="NCBI Taxonomy" id="2583377"/>
    <lineage>
        <taxon>Bacteria</taxon>
        <taxon>Bacillati</taxon>
        <taxon>Bacillota</taxon>
        <taxon>Bacilli</taxon>
        <taxon>Bacillales</taxon>
        <taxon>Paenibacillaceae</taxon>
        <taxon>Saccharibacillus</taxon>
    </lineage>
</organism>